<dbReference type="Gene3D" id="2.30.42.10">
    <property type="match status" value="1"/>
</dbReference>
<reference evidence="14" key="1">
    <citation type="journal article" date="2017" name="Proc. Natl. Acad. Sci. U.S.A.">
        <title>Simulation of Deepwater Horizon oil plume reveals substrate specialization within a complex community of hydrocarbon degraders.</title>
        <authorList>
            <person name="Hu P."/>
            <person name="Dubinsky E.A."/>
            <person name="Probst A.J."/>
            <person name="Wang J."/>
            <person name="Sieber C.M.K."/>
            <person name="Tom L.M."/>
            <person name="Gardinali P."/>
            <person name="Banfield J.F."/>
            <person name="Atlas R.M."/>
            <person name="Andersen G.L."/>
        </authorList>
    </citation>
    <scope>NUCLEOTIDE SEQUENCE [LARGE SCALE GENOMIC DNA]</scope>
</reference>
<proteinExistence type="inferred from homology"/>
<dbReference type="Proteomes" id="UP000227088">
    <property type="component" value="Unassembled WGS sequence"/>
</dbReference>
<accession>A0A1Y5I221</accession>
<evidence type="ECO:0000256" key="7">
    <source>
        <dbReference type="ARBA" id="ARBA00022927"/>
    </source>
</evidence>
<comment type="subcellular location">
    <subcellularLocation>
        <location evidence="1">Cell inner membrane</location>
    </subcellularLocation>
</comment>
<keyword evidence="5" id="KW-0997">Cell inner membrane</keyword>
<dbReference type="PROSITE" id="PS50106">
    <property type="entry name" value="PDZ"/>
    <property type="match status" value="1"/>
</dbReference>
<evidence type="ECO:0000256" key="3">
    <source>
        <dbReference type="ARBA" id="ARBA00022448"/>
    </source>
</evidence>
<dbReference type="GO" id="GO:0015627">
    <property type="term" value="C:type II protein secretion system complex"/>
    <property type="evidence" value="ECO:0007669"/>
    <property type="project" value="InterPro"/>
</dbReference>
<evidence type="ECO:0000259" key="12">
    <source>
        <dbReference type="PROSITE" id="PS50106"/>
    </source>
</evidence>
<dbReference type="AlphaFoldDB" id="A0A1Y5I221"/>
<dbReference type="InterPro" id="IPR001478">
    <property type="entry name" value="PDZ"/>
</dbReference>
<dbReference type="GO" id="GO:0005886">
    <property type="term" value="C:plasma membrane"/>
    <property type="evidence" value="ECO:0007669"/>
    <property type="project" value="UniProtKB-SubCell"/>
</dbReference>
<evidence type="ECO:0000256" key="4">
    <source>
        <dbReference type="ARBA" id="ARBA00022475"/>
    </source>
</evidence>
<feature type="domain" description="PDZ" evidence="12">
    <location>
        <begin position="195"/>
        <end position="280"/>
    </location>
</feature>
<dbReference type="InterPro" id="IPR041489">
    <property type="entry name" value="PDZ_6"/>
</dbReference>
<evidence type="ECO:0000256" key="11">
    <source>
        <dbReference type="SAM" id="Phobius"/>
    </source>
</evidence>
<dbReference type="Pfam" id="PF11356">
    <property type="entry name" value="T2SSC"/>
    <property type="match status" value="1"/>
</dbReference>
<evidence type="ECO:0000256" key="1">
    <source>
        <dbReference type="ARBA" id="ARBA00004533"/>
    </source>
</evidence>
<keyword evidence="6 11" id="KW-0812">Transmembrane</keyword>
<dbReference type="NCBIfam" id="TIGR01713">
    <property type="entry name" value="typeII_sec_gspC"/>
    <property type="match status" value="1"/>
</dbReference>
<feature type="transmembrane region" description="Helical" evidence="11">
    <location>
        <begin position="21"/>
        <end position="39"/>
    </location>
</feature>
<keyword evidence="3" id="KW-0813">Transport</keyword>
<evidence type="ECO:0000313" key="13">
    <source>
        <dbReference type="EMBL" id="OUS41185.1"/>
    </source>
</evidence>
<comment type="caution">
    <text evidence="13">The sequence shown here is derived from an EMBL/GenBank/DDBJ whole genome shotgun (WGS) entry which is preliminary data.</text>
</comment>
<keyword evidence="9 11" id="KW-0472">Membrane</keyword>
<evidence type="ECO:0000256" key="5">
    <source>
        <dbReference type="ARBA" id="ARBA00022519"/>
    </source>
</evidence>
<keyword evidence="8 11" id="KW-1133">Transmembrane helix</keyword>
<keyword evidence="4" id="KW-1003">Cell membrane</keyword>
<dbReference type="InterPro" id="IPR001639">
    <property type="entry name" value="T2SS_protein-GspC"/>
</dbReference>
<dbReference type="Gene3D" id="2.30.30.830">
    <property type="match status" value="1"/>
</dbReference>
<dbReference type="InterPro" id="IPR024961">
    <property type="entry name" value="T2SS_GspC_N"/>
</dbReference>
<evidence type="ECO:0000256" key="9">
    <source>
        <dbReference type="ARBA" id="ARBA00023136"/>
    </source>
</evidence>
<comment type="similarity">
    <text evidence="2">Belongs to the GSP C family.</text>
</comment>
<organism evidence="13 14">
    <name type="scientific">Oleispira antarctica</name>
    <dbReference type="NCBI Taxonomy" id="188908"/>
    <lineage>
        <taxon>Bacteria</taxon>
        <taxon>Pseudomonadati</taxon>
        <taxon>Pseudomonadota</taxon>
        <taxon>Gammaproteobacteria</taxon>
        <taxon>Oceanospirillales</taxon>
        <taxon>Oceanospirillaceae</taxon>
        <taxon>Oleispira</taxon>
    </lineage>
</organism>
<evidence type="ECO:0000256" key="10">
    <source>
        <dbReference type="SAM" id="MobiDB-lite"/>
    </source>
</evidence>
<dbReference type="GO" id="GO:0015628">
    <property type="term" value="P:protein secretion by the type II secretion system"/>
    <property type="evidence" value="ECO:0007669"/>
    <property type="project" value="InterPro"/>
</dbReference>
<keyword evidence="7" id="KW-0653">Protein transport</keyword>
<dbReference type="InterPro" id="IPR036034">
    <property type="entry name" value="PDZ_sf"/>
</dbReference>
<evidence type="ECO:0000256" key="8">
    <source>
        <dbReference type="ARBA" id="ARBA00022989"/>
    </source>
</evidence>
<dbReference type="Pfam" id="PF17820">
    <property type="entry name" value="PDZ_6"/>
    <property type="match status" value="1"/>
</dbReference>
<evidence type="ECO:0000256" key="2">
    <source>
        <dbReference type="ARBA" id="ARBA00007986"/>
    </source>
</evidence>
<gene>
    <name evidence="13" type="ORF">A9R00_02190</name>
</gene>
<dbReference type="EMBL" id="MABE01000127">
    <property type="protein sequence ID" value="OUS41185.1"/>
    <property type="molecule type" value="Genomic_DNA"/>
</dbReference>
<dbReference type="SUPFAM" id="SSF50156">
    <property type="entry name" value="PDZ domain-like"/>
    <property type="match status" value="1"/>
</dbReference>
<protein>
    <submittedName>
        <fullName evidence="13">Type II secretion system protein GspC</fullName>
    </submittedName>
</protein>
<evidence type="ECO:0000313" key="14">
    <source>
        <dbReference type="Proteomes" id="UP000227088"/>
    </source>
</evidence>
<feature type="region of interest" description="Disordered" evidence="10">
    <location>
        <begin position="157"/>
        <end position="184"/>
    </location>
</feature>
<evidence type="ECO:0000256" key="6">
    <source>
        <dbReference type="ARBA" id="ARBA00022692"/>
    </source>
</evidence>
<name>A0A1Y5I221_OLEAN</name>
<dbReference type="SMART" id="SM00228">
    <property type="entry name" value="PDZ"/>
    <property type="match status" value="1"/>
</dbReference>
<sequence length="290" mass="31429">MSEQVVVLLPWQRISLMLAKSVFTLLIASQLAVLTWMILSPSTLVLTEPSRGQNSNAVQEKQGSIADWHIFGDAVVDVVVVPKEVNAPKTRLRLELLGVMAASQAEKSSAIIAPKGGAGENYRVGDVVQGRTKLAAVHQDKVILDSNGKLETLKFDLTRKQSMRKSSQPTPAQRKAASRGSLKDRFKKVRNASDAVTLLRDEVNNNPKGALKQLGLETSANGEGYKVSSSGSMLTQLGLQPGDIILSVNGQTLGNLDDDQSLLEQVSNSGQARLEIQRGNRRFVVNHTIK</sequence>